<feature type="region of interest" description="Disordered" evidence="1">
    <location>
        <begin position="1"/>
        <end position="52"/>
    </location>
</feature>
<evidence type="ECO:0000313" key="2">
    <source>
        <dbReference type="EMBL" id="DAD28454.1"/>
    </source>
</evidence>
<accession>A0A822Y3F7</accession>
<sequence>MSHGRDDVDGEADQESTDGGVDGTEEGEDDGQEPDGDDHRQPGQSPQAYTLGVVHPYHLLPHEIQRRTCEPKRYELVNEHQDNGSVTPTRSGKQRQCIRVVQ</sequence>
<comment type="caution">
    <text evidence="2">The sequence shown here is derived from an EMBL/GenBank/DDBJ whole genome shotgun (WGS) entry which is preliminary data.</text>
</comment>
<gene>
    <name evidence="2" type="ORF">HUJ06_029922</name>
</gene>
<dbReference type="EMBL" id="DUZY01000002">
    <property type="protein sequence ID" value="DAD28454.1"/>
    <property type="molecule type" value="Genomic_DNA"/>
</dbReference>
<dbReference type="AlphaFoldDB" id="A0A822Y3F7"/>
<feature type="compositionally biased region" description="Acidic residues" evidence="1">
    <location>
        <begin position="23"/>
        <end position="36"/>
    </location>
</feature>
<dbReference type="Proteomes" id="UP000607653">
    <property type="component" value="Unassembled WGS sequence"/>
</dbReference>
<reference evidence="2 3" key="1">
    <citation type="journal article" date="2020" name="Mol. Biol. Evol.">
        <title>Distinct Expression and Methylation Patterns for Genes with Different Fates following a Single Whole-Genome Duplication in Flowering Plants.</title>
        <authorList>
            <person name="Shi T."/>
            <person name="Rahmani R.S."/>
            <person name="Gugger P.F."/>
            <person name="Wang M."/>
            <person name="Li H."/>
            <person name="Zhang Y."/>
            <person name="Li Z."/>
            <person name="Wang Q."/>
            <person name="Van de Peer Y."/>
            <person name="Marchal K."/>
            <person name="Chen J."/>
        </authorList>
    </citation>
    <scope>NUCLEOTIDE SEQUENCE [LARGE SCALE GENOMIC DNA]</scope>
    <source>
        <tissue evidence="2">Leaf</tissue>
    </source>
</reference>
<protein>
    <submittedName>
        <fullName evidence="2">Uncharacterized protein</fullName>
    </submittedName>
</protein>
<organism evidence="2 3">
    <name type="scientific">Nelumbo nucifera</name>
    <name type="common">Sacred lotus</name>
    <dbReference type="NCBI Taxonomy" id="4432"/>
    <lineage>
        <taxon>Eukaryota</taxon>
        <taxon>Viridiplantae</taxon>
        <taxon>Streptophyta</taxon>
        <taxon>Embryophyta</taxon>
        <taxon>Tracheophyta</taxon>
        <taxon>Spermatophyta</taxon>
        <taxon>Magnoliopsida</taxon>
        <taxon>Proteales</taxon>
        <taxon>Nelumbonaceae</taxon>
        <taxon>Nelumbo</taxon>
    </lineage>
</organism>
<feature type="region of interest" description="Disordered" evidence="1">
    <location>
        <begin position="75"/>
        <end position="102"/>
    </location>
</feature>
<proteinExistence type="predicted"/>
<evidence type="ECO:0000313" key="3">
    <source>
        <dbReference type="Proteomes" id="UP000607653"/>
    </source>
</evidence>
<keyword evidence="3" id="KW-1185">Reference proteome</keyword>
<name>A0A822Y3F7_NELNU</name>
<evidence type="ECO:0000256" key="1">
    <source>
        <dbReference type="SAM" id="MobiDB-lite"/>
    </source>
</evidence>